<organism evidence="4 5">
    <name type="scientific">Leucobacter exalbidus</name>
    <dbReference type="NCBI Taxonomy" id="662960"/>
    <lineage>
        <taxon>Bacteria</taxon>
        <taxon>Bacillati</taxon>
        <taxon>Actinomycetota</taxon>
        <taxon>Actinomycetes</taxon>
        <taxon>Micrococcales</taxon>
        <taxon>Microbacteriaceae</taxon>
        <taxon>Leucobacter</taxon>
    </lineage>
</organism>
<keyword evidence="1 2" id="KW-0238">DNA-binding</keyword>
<evidence type="ECO:0000313" key="4">
    <source>
        <dbReference type="EMBL" id="MBP1326395.1"/>
    </source>
</evidence>
<feature type="DNA-binding region" description="H-T-H motif" evidence="2">
    <location>
        <begin position="36"/>
        <end position="55"/>
    </location>
</feature>
<dbReference type="GO" id="GO:0000976">
    <property type="term" value="F:transcription cis-regulatory region binding"/>
    <property type="evidence" value="ECO:0007669"/>
    <property type="project" value="TreeGrafter"/>
</dbReference>
<evidence type="ECO:0000256" key="1">
    <source>
        <dbReference type="ARBA" id="ARBA00023125"/>
    </source>
</evidence>
<accession>A0A940PNP5</accession>
<dbReference type="SUPFAM" id="SSF46689">
    <property type="entry name" value="Homeodomain-like"/>
    <property type="match status" value="1"/>
</dbReference>
<evidence type="ECO:0000259" key="3">
    <source>
        <dbReference type="PROSITE" id="PS50977"/>
    </source>
</evidence>
<protein>
    <submittedName>
        <fullName evidence="4">AcrR family transcriptional regulator</fullName>
    </submittedName>
</protein>
<evidence type="ECO:0000313" key="5">
    <source>
        <dbReference type="Proteomes" id="UP000675163"/>
    </source>
</evidence>
<dbReference type="Pfam" id="PF00440">
    <property type="entry name" value="TetR_N"/>
    <property type="match status" value="1"/>
</dbReference>
<dbReference type="GO" id="GO:0003700">
    <property type="term" value="F:DNA-binding transcription factor activity"/>
    <property type="evidence" value="ECO:0007669"/>
    <property type="project" value="TreeGrafter"/>
</dbReference>
<dbReference type="PRINTS" id="PR00455">
    <property type="entry name" value="HTHTETR"/>
</dbReference>
<gene>
    <name evidence="4" type="ORF">JOF28_001627</name>
</gene>
<dbReference type="InterPro" id="IPR001647">
    <property type="entry name" value="HTH_TetR"/>
</dbReference>
<proteinExistence type="predicted"/>
<dbReference type="PANTHER" id="PTHR30055">
    <property type="entry name" value="HTH-TYPE TRANSCRIPTIONAL REGULATOR RUTR"/>
    <property type="match status" value="1"/>
</dbReference>
<dbReference type="PROSITE" id="PS50977">
    <property type="entry name" value="HTH_TETR_2"/>
    <property type="match status" value="1"/>
</dbReference>
<dbReference type="EMBL" id="JAFIDA010000001">
    <property type="protein sequence ID" value="MBP1326395.1"/>
    <property type="molecule type" value="Genomic_DNA"/>
</dbReference>
<dbReference type="AlphaFoldDB" id="A0A940PNP5"/>
<dbReference type="RefSeq" id="WP_209705304.1">
    <property type="nucleotide sequence ID" value="NZ_JAFIDA010000001.1"/>
</dbReference>
<feature type="domain" description="HTH tetR-type" evidence="3">
    <location>
        <begin position="14"/>
        <end position="73"/>
    </location>
</feature>
<dbReference type="PANTHER" id="PTHR30055:SF226">
    <property type="entry name" value="HTH-TYPE TRANSCRIPTIONAL REGULATOR PKSA"/>
    <property type="match status" value="1"/>
</dbReference>
<sequence length="214" mass="23435">MPKISAATVVEHRAQQERLILDAAHAILEETGDVTSMREVAERAGLARSSVYHYFDSREALLNALVQDVFPKWTERVTNAMAAEPELSERIIAYAVTNVQLVQEGAHAVGAALAALSPGEALNEQATQMHRAIQEPLIETLAELGVRDPEGLGELINSVVHASTRLLESGRQPEQVYAGLTAVIRPMAREMQAQMDQEIKDYETGPRSLQGDRS</sequence>
<dbReference type="Proteomes" id="UP000675163">
    <property type="component" value="Unassembled WGS sequence"/>
</dbReference>
<name>A0A940PNP5_9MICO</name>
<evidence type="ECO:0000256" key="2">
    <source>
        <dbReference type="PROSITE-ProRule" id="PRU00335"/>
    </source>
</evidence>
<dbReference type="Gene3D" id="1.10.357.10">
    <property type="entry name" value="Tetracycline Repressor, domain 2"/>
    <property type="match status" value="1"/>
</dbReference>
<dbReference type="InterPro" id="IPR009057">
    <property type="entry name" value="Homeodomain-like_sf"/>
</dbReference>
<dbReference type="InterPro" id="IPR050109">
    <property type="entry name" value="HTH-type_TetR-like_transc_reg"/>
</dbReference>
<comment type="caution">
    <text evidence="4">The sequence shown here is derived from an EMBL/GenBank/DDBJ whole genome shotgun (WGS) entry which is preliminary data.</text>
</comment>
<reference evidence="4" key="1">
    <citation type="submission" date="2021-02" db="EMBL/GenBank/DDBJ databases">
        <title>Sequencing the genomes of 1000 actinobacteria strains.</title>
        <authorList>
            <person name="Klenk H.-P."/>
        </authorList>
    </citation>
    <scope>NUCLEOTIDE SEQUENCE</scope>
    <source>
        <strain evidence="4">DSM 22850</strain>
    </source>
</reference>
<keyword evidence="5" id="KW-1185">Reference proteome</keyword>